<dbReference type="PROSITE" id="PS51164">
    <property type="entry name" value="CBM1_2"/>
    <property type="match status" value="3"/>
</dbReference>
<evidence type="ECO:0000256" key="1">
    <source>
        <dbReference type="ARBA" id="ARBA00022729"/>
    </source>
</evidence>
<accession>D7FZQ9</accession>
<evidence type="ECO:0000259" key="3">
    <source>
        <dbReference type="PROSITE" id="PS51164"/>
    </source>
</evidence>
<feature type="domain" description="CBM1" evidence="3">
    <location>
        <begin position="418"/>
        <end position="461"/>
    </location>
</feature>
<dbReference type="EMBL" id="FN648579">
    <property type="protein sequence ID" value="CBJ32866.1"/>
    <property type="molecule type" value="Genomic_DNA"/>
</dbReference>
<evidence type="ECO:0000256" key="2">
    <source>
        <dbReference type="SAM" id="SignalP"/>
    </source>
</evidence>
<proteinExistence type="predicted"/>
<dbReference type="InterPro" id="IPR000254">
    <property type="entry name" value="CBD"/>
</dbReference>
<keyword evidence="5" id="KW-1185">Reference proteome</keyword>
<feature type="domain" description="CBM1" evidence="3">
    <location>
        <begin position="326"/>
        <end position="369"/>
    </location>
</feature>
<dbReference type="InParanoid" id="D7FZQ9"/>
<organism evidence="4 5">
    <name type="scientific">Ectocarpus siliculosus</name>
    <name type="common">Brown alga</name>
    <name type="synonym">Conferva siliculosa</name>
    <dbReference type="NCBI Taxonomy" id="2880"/>
    <lineage>
        <taxon>Eukaryota</taxon>
        <taxon>Sar</taxon>
        <taxon>Stramenopiles</taxon>
        <taxon>Ochrophyta</taxon>
        <taxon>PX clade</taxon>
        <taxon>Phaeophyceae</taxon>
        <taxon>Ectocarpales</taxon>
        <taxon>Ectocarpaceae</taxon>
        <taxon>Ectocarpus</taxon>
    </lineage>
</organism>
<dbReference type="GO" id="GO:0005975">
    <property type="term" value="P:carbohydrate metabolic process"/>
    <property type="evidence" value="ECO:0007669"/>
    <property type="project" value="InterPro"/>
</dbReference>
<dbReference type="SUPFAM" id="SSF57180">
    <property type="entry name" value="Cellulose-binding domain"/>
    <property type="match status" value="1"/>
</dbReference>
<dbReference type="SMART" id="SM00236">
    <property type="entry name" value="fCBD"/>
    <property type="match status" value="3"/>
</dbReference>
<feature type="signal peptide" evidence="2">
    <location>
        <begin position="1"/>
        <end position="19"/>
    </location>
</feature>
<dbReference type="GO" id="GO:0030248">
    <property type="term" value="F:cellulose binding"/>
    <property type="evidence" value="ECO:0007669"/>
    <property type="project" value="InterPro"/>
</dbReference>
<sequence>MMTRFCTVLLAAALRKAQGHIYQLYPMSRSFANSESFLDMDDPNFDGCPQCYNAHGSNGTKARGNELMDPDVLAKHGGGIDFPLSFVPRAPNGNYLEPNEVAVRHGVCGDPEQNKPSGSNTYSTASSNWEPLTTFQSGQDLEFNVVMNAYHWGHLEFFICNADNDPNGIPTQECFNEYPLTRAEGDDYNSPIDPDFPGRYYCDPTCRGEEGEVDQTKPVHAISGENMKMRYVLPDIECSHCILQMVYHTGNTCYHIGYDDFDPPSWPGDCATTKEQWVNTTVEACGQEGYYPEEFWACSDFSITSDGPPSSTPPEETTPAVTEPTGCAEEWQQCGGAGGDAVGGVWTGPTCCVPGTTCYYKDVYWSDCRPAECAEEWEQCGGSGGGAVNGVWTGPTCCEVGTTCHYKDQYWSDCRPAGCAEEWEQCGGSGGDAVNGVWTGPTCCEVGTTCYYKDQYWSECRPNDYNDL</sequence>
<protein>
    <submittedName>
        <fullName evidence="4">EsV-1-166</fullName>
    </submittedName>
</protein>
<dbReference type="Pfam" id="PF00734">
    <property type="entry name" value="CBM_1"/>
    <property type="match status" value="3"/>
</dbReference>
<keyword evidence="1 2" id="KW-0732">Signal</keyword>
<evidence type="ECO:0000313" key="5">
    <source>
        <dbReference type="Proteomes" id="UP000002630"/>
    </source>
</evidence>
<gene>
    <name evidence="4" type="ORF">Esi_0383_0002</name>
</gene>
<feature type="domain" description="CBM1" evidence="3">
    <location>
        <begin position="372"/>
        <end position="415"/>
    </location>
</feature>
<dbReference type="Proteomes" id="UP000002630">
    <property type="component" value="Linkage Group LG11"/>
</dbReference>
<dbReference type="EMBL" id="FN649736">
    <property type="protein sequence ID" value="CBJ32866.1"/>
    <property type="molecule type" value="Genomic_DNA"/>
</dbReference>
<evidence type="ECO:0000313" key="4">
    <source>
        <dbReference type="EMBL" id="CBJ32866.1"/>
    </source>
</evidence>
<dbReference type="InterPro" id="IPR035971">
    <property type="entry name" value="CBD_sf"/>
</dbReference>
<reference evidence="4 5" key="1">
    <citation type="journal article" date="2010" name="Nature">
        <title>The Ectocarpus genome and the independent evolution of multicellularity in brown algae.</title>
        <authorList>
            <person name="Cock J.M."/>
            <person name="Sterck L."/>
            <person name="Rouze P."/>
            <person name="Scornet D."/>
            <person name="Allen A.E."/>
            <person name="Amoutzias G."/>
            <person name="Anthouard V."/>
            <person name="Artiguenave F."/>
            <person name="Aury J.M."/>
            <person name="Badger J.H."/>
            <person name="Beszteri B."/>
            <person name="Billiau K."/>
            <person name="Bonnet E."/>
            <person name="Bothwell J.H."/>
            <person name="Bowler C."/>
            <person name="Boyen C."/>
            <person name="Brownlee C."/>
            <person name="Carrano C.J."/>
            <person name="Charrier B."/>
            <person name="Cho G.Y."/>
            <person name="Coelho S.M."/>
            <person name="Collen J."/>
            <person name="Corre E."/>
            <person name="Da Silva C."/>
            <person name="Delage L."/>
            <person name="Delaroque N."/>
            <person name="Dittami S.M."/>
            <person name="Doulbeau S."/>
            <person name="Elias M."/>
            <person name="Farnham G."/>
            <person name="Gachon C.M."/>
            <person name="Gschloessl B."/>
            <person name="Heesch S."/>
            <person name="Jabbari K."/>
            <person name="Jubin C."/>
            <person name="Kawai H."/>
            <person name="Kimura K."/>
            <person name="Kloareg B."/>
            <person name="Kupper F.C."/>
            <person name="Lang D."/>
            <person name="Le Bail A."/>
            <person name="Leblanc C."/>
            <person name="Lerouge P."/>
            <person name="Lohr M."/>
            <person name="Lopez P.J."/>
            <person name="Martens C."/>
            <person name="Maumus F."/>
            <person name="Michel G."/>
            <person name="Miranda-Saavedra D."/>
            <person name="Morales J."/>
            <person name="Moreau H."/>
            <person name="Motomura T."/>
            <person name="Nagasato C."/>
            <person name="Napoli C.A."/>
            <person name="Nelson D.R."/>
            <person name="Nyvall-Collen P."/>
            <person name="Peters A.F."/>
            <person name="Pommier C."/>
            <person name="Potin P."/>
            <person name="Poulain J."/>
            <person name="Quesneville H."/>
            <person name="Read B."/>
            <person name="Rensing S.A."/>
            <person name="Ritter A."/>
            <person name="Rousvoal S."/>
            <person name="Samanta M."/>
            <person name="Samson G."/>
            <person name="Schroeder D.C."/>
            <person name="Segurens B."/>
            <person name="Strittmatter M."/>
            <person name="Tonon T."/>
            <person name="Tregear J.W."/>
            <person name="Valentin K."/>
            <person name="von Dassow P."/>
            <person name="Yamagishi T."/>
            <person name="Van de Peer Y."/>
            <person name="Wincker P."/>
        </authorList>
    </citation>
    <scope>NUCLEOTIDE SEQUENCE [LARGE SCALE GENOMIC DNA]</scope>
    <source>
        <strain evidence="5">Ec32 / CCAP1310/4</strain>
    </source>
</reference>
<dbReference type="OrthoDB" id="69328at2759"/>
<feature type="chain" id="PRO_5003095940" evidence="2">
    <location>
        <begin position="20"/>
        <end position="468"/>
    </location>
</feature>
<dbReference type="GO" id="GO:0005576">
    <property type="term" value="C:extracellular region"/>
    <property type="evidence" value="ECO:0007669"/>
    <property type="project" value="InterPro"/>
</dbReference>
<name>D7FZQ9_ECTSI</name>
<dbReference type="AlphaFoldDB" id="D7FZQ9"/>